<comment type="caution">
    <text evidence="2">The sequence shown here is derived from an EMBL/GenBank/DDBJ whole genome shotgun (WGS) entry which is preliminary data.</text>
</comment>
<keyword evidence="1" id="KW-0812">Transmembrane</keyword>
<reference evidence="2 3" key="1">
    <citation type="journal article" date="2019" name="Nat. Microbiol.">
        <title>Mediterranean grassland soil C-N compound turnover is dependent on rainfall and depth, and is mediated by genomically divergent microorganisms.</title>
        <authorList>
            <person name="Diamond S."/>
            <person name="Andeer P.F."/>
            <person name="Li Z."/>
            <person name="Crits-Christoph A."/>
            <person name="Burstein D."/>
            <person name="Anantharaman K."/>
            <person name="Lane K.R."/>
            <person name="Thomas B.C."/>
            <person name="Pan C."/>
            <person name="Northen T.R."/>
            <person name="Banfield J.F."/>
        </authorList>
    </citation>
    <scope>NUCLEOTIDE SEQUENCE [LARGE SCALE GENOMIC DNA]</scope>
    <source>
        <strain evidence="2">WS_5</strain>
    </source>
</reference>
<dbReference type="EC" id="2.7.8.13" evidence="2"/>
<evidence type="ECO:0000313" key="3">
    <source>
        <dbReference type="Proteomes" id="UP000320913"/>
    </source>
</evidence>
<proteinExistence type="predicted"/>
<evidence type="ECO:0000313" key="2">
    <source>
        <dbReference type="EMBL" id="TMQ62054.1"/>
    </source>
</evidence>
<sequence length="42" mass="4860">MLYHLLVPLHEHFPVLNVFRYITFRSAYAAATALLLAFLLGR</sequence>
<keyword evidence="1" id="KW-1133">Transmembrane helix</keyword>
<accession>A0A538TEQ7</accession>
<dbReference type="Proteomes" id="UP000320913">
    <property type="component" value="Unassembled WGS sequence"/>
</dbReference>
<feature type="transmembrane region" description="Helical" evidence="1">
    <location>
        <begin position="20"/>
        <end position="40"/>
    </location>
</feature>
<feature type="non-terminal residue" evidence="2">
    <location>
        <position position="42"/>
    </location>
</feature>
<keyword evidence="2" id="KW-0808">Transferase</keyword>
<dbReference type="AlphaFoldDB" id="A0A538TEQ7"/>
<dbReference type="EMBL" id="VBOV01000007">
    <property type="protein sequence ID" value="TMQ62054.1"/>
    <property type="molecule type" value="Genomic_DNA"/>
</dbReference>
<organism evidence="2 3">
    <name type="scientific">Eiseniibacteriota bacterium</name>
    <dbReference type="NCBI Taxonomy" id="2212470"/>
    <lineage>
        <taxon>Bacteria</taxon>
        <taxon>Candidatus Eiseniibacteriota</taxon>
    </lineage>
</organism>
<protein>
    <submittedName>
        <fullName evidence="2">Phospho-N-acetylmuramoyl-pentapeptide-transferase</fullName>
        <ecNumber evidence="2">2.7.8.13</ecNumber>
    </submittedName>
</protein>
<name>A0A538TEQ7_UNCEI</name>
<keyword evidence="1" id="KW-0472">Membrane</keyword>
<evidence type="ECO:0000256" key="1">
    <source>
        <dbReference type="SAM" id="Phobius"/>
    </source>
</evidence>
<dbReference type="GO" id="GO:0016740">
    <property type="term" value="F:transferase activity"/>
    <property type="evidence" value="ECO:0007669"/>
    <property type="project" value="UniProtKB-KW"/>
</dbReference>
<gene>
    <name evidence="2" type="primary">mraY</name>
    <name evidence="2" type="ORF">E6K75_00400</name>
</gene>